<proteinExistence type="predicted"/>
<evidence type="ECO:0000256" key="1">
    <source>
        <dbReference type="ARBA" id="ARBA00022734"/>
    </source>
</evidence>
<reference evidence="4" key="1">
    <citation type="submission" date="2021-02" db="EMBL/GenBank/DDBJ databases">
        <authorList>
            <person name="Nowell W R."/>
        </authorList>
    </citation>
    <scope>NUCLEOTIDE SEQUENCE</scope>
</reference>
<sequence>MKHGHREFSTSPLPYVIDEINRNSRTVQYERPPTAMGSIGRCPVEENRRLLLENDMSDARKQGLRVCRLWQLLLTLNVIIILTAIILILLLLFIIGPLFPYQTYGQSCRTASCNQASGLICSTNSICLCPPSNSYWSYNETGCRICPNGWSSINGKCIFISTFYLNWTDAFDYCNSFTAQLLTLSPMKLYSSLTLSQINNSVLSNTNYFIGLSEQPSNSGNWQWVDGSSLDLSMTNLFCTNGSVNQFDTIFRTYMNCVIYRMDSCLARSTCQRVDMNFICEKI</sequence>
<protein>
    <recommendedName>
        <fullName evidence="3">C-type lectin domain-containing protein</fullName>
    </recommendedName>
</protein>
<accession>A0A813MF27</accession>
<organism evidence="4 6">
    <name type="scientific">Adineta steineri</name>
    <dbReference type="NCBI Taxonomy" id="433720"/>
    <lineage>
        <taxon>Eukaryota</taxon>
        <taxon>Metazoa</taxon>
        <taxon>Spiralia</taxon>
        <taxon>Gnathifera</taxon>
        <taxon>Rotifera</taxon>
        <taxon>Eurotatoria</taxon>
        <taxon>Bdelloidea</taxon>
        <taxon>Adinetida</taxon>
        <taxon>Adinetidae</taxon>
        <taxon>Adineta</taxon>
    </lineage>
</organism>
<evidence type="ECO:0000259" key="3">
    <source>
        <dbReference type="PROSITE" id="PS50041"/>
    </source>
</evidence>
<dbReference type="Proteomes" id="UP000663868">
    <property type="component" value="Unassembled WGS sequence"/>
</dbReference>
<dbReference type="Proteomes" id="UP000663860">
    <property type="component" value="Unassembled WGS sequence"/>
</dbReference>
<feature type="domain" description="C-type lectin" evidence="3">
    <location>
        <begin position="153"/>
        <end position="281"/>
    </location>
</feature>
<comment type="caution">
    <text evidence="4">The sequence shown here is derived from an EMBL/GenBank/DDBJ whole genome shotgun (WGS) entry which is preliminary data.</text>
</comment>
<keyword evidence="2" id="KW-0472">Membrane</keyword>
<keyword evidence="2" id="KW-1133">Transmembrane helix</keyword>
<name>A0A813MF27_9BILA</name>
<dbReference type="AlphaFoldDB" id="A0A813MF27"/>
<dbReference type="PANTHER" id="PTHR46746:SF3">
    <property type="entry name" value="C-TYPE LECTIN DOMAIN-CONTAINING PROTEIN-RELATED"/>
    <property type="match status" value="1"/>
</dbReference>
<dbReference type="GO" id="GO:0005886">
    <property type="term" value="C:plasma membrane"/>
    <property type="evidence" value="ECO:0007669"/>
    <property type="project" value="TreeGrafter"/>
</dbReference>
<evidence type="ECO:0000256" key="2">
    <source>
        <dbReference type="SAM" id="Phobius"/>
    </source>
</evidence>
<evidence type="ECO:0000313" key="4">
    <source>
        <dbReference type="EMBL" id="CAF0720822.1"/>
    </source>
</evidence>
<dbReference type="InterPro" id="IPR016186">
    <property type="entry name" value="C-type_lectin-like/link_sf"/>
</dbReference>
<feature type="transmembrane region" description="Helical" evidence="2">
    <location>
        <begin position="69"/>
        <end position="99"/>
    </location>
</feature>
<dbReference type="InterPro" id="IPR001304">
    <property type="entry name" value="C-type_lectin-like"/>
</dbReference>
<dbReference type="PANTHER" id="PTHR46746">
    <property type="entry name" value="KILLER CELL LECTIN-LIKE RECEPTOR SUBFAMILY F MEMBER 2"/>
    <property type="match status" value="1"/>
</dbReference>
<keyword evidence="1" id="KW-0430">Lectin</keyword>
<dbReference type="Pfam" id="PF00059">
    <property type="entry name" value="Lectin_C"/>
    <property type="match status" value="1"/>
</dbReference>
<dbReference type="EMBL" id="CAJOBB010010942">
    <property type="protein sequence ID" value="CAF4253290.1"/>
    <property type="molecule type" value="Genomic_DNA"/>
</dbReference>
<evidence type="ECO:0000313" key="5">
    <source>
        <dbReference type="EMBL" id="CAF4253290.1"/>
    </source>
</evidence>
<dbReference type="EMBL" id="CAJNOE010000009">
    <property type="protein sequence ID" value="CAF0720822.1"/>
    <property type="molecule type" value="Genomic_DNA"/>
</dbReference>
<dbReference type="InterPro" id="IPR051379">
    <property type="entry name" value="C-type_Lectin_Receptor_IMM"/>
</dbReference>
<dbReference type="Gene3D" id="3.10.100.10">
    <property type="entry name" value="Mannose-Binding Protein A, subunit A"/>
    <property type="match status" value="1"/>
</dbReference>
<dbReference type="GO" id="GO:0030246">
    <property type="term" value="F:carbohydrate binding"/>
    <property type="evidence" value="ECO:0007669"/>
    <property type="project" value="UniProtKB-KW"/>
</dbReference>
<evidence type="ECO:0000313" key="6">
    <source>
        <dbReference type="Proteomes" id="UP000663860"/>
    </source>
</evidence>
<dbReference type="PROSITE" id="PS50041">
    <property type="entry name" value="C_TYPE_LECTIN_2"/>
    <property type="match status" value="1"/>
</dbReference>
<keyword evidence="2" id="KW-0812">Transmembrane</keyword>
<dbReference type="SUPFAM" id="SSF56436">
    <property type="entry name" value="C-type lectin-like"/>
    <property type="match status" value="1"/>
</dbReference>
<dbReference type="InterPro" id="IPR016187">
    <property type="entry name" value="CTDL_fold"/>
</dbReference>
<dbReference type="SMART" id="SM00034">
    <property type="entry name" value="CLECT"/>
    <property type="match status" value="1"/>
</dbReference>
<gene>
    <name evidence="4" type="ORF">IZO911_LOCUS1887</name>
    <name evidence="5" type="ORF">KXQ929_LOCUS42927</name>
</gene>